<dbReference type="Proteomes" id="UP000694523">
    <property type="component" value="Unplaced"/>
</dbReference>
<organism evidence="1 2">
    <name type="scientific">Neogobius melanostomus</name>
    <name type="common">round goby</name>
    <dbReference type="NCBI Taxonomy" id="47308"/>
    <lineage>
        <taxon>Eukaryota</taxon>
        <taxon>Metazoa</taxon>
        <taxon>Chordata</taxon>
        <taxon>Craniata</taxon>
        <taxon>Vertebrata</taxon>
        <taxon>Euteleostomi</taxon>
        <taxon>Actinopterygii</taxon>
        <taxon>Neopterygii</taxon>
        <taxon>Teleostei</taxon>
        <taxon>Neoteleostei</taxon>
        <taxon>Acanthomorphata</taxon>
        <taxon>Gobiaria</taxon>
        <taxon>Gobiiformes</taxon>
        <taxon>Gobioidei</taxon>
        <taxon>Gobiidae</taxon>
        <taxon>Benthophilinae</taxon>
        <taxon>Neogobiini</taxon>
        <taxon>Neogobius</taxon>
    </lineage>
</organism>
<dbReference type="AlphaFoldDB" id="A0A8C6UG89"/>
<keyword evidence="2" id="KW-1185">Reference proteome</keyword>
<proteinExistence type="predicted"/>
<sequence>MTCVGVRVCCTDVLVPLDVFQHGPLFVEAVVSSVVGVGLELFDGGGAGSARAHLVHRGGHSLTQPGLHCPDLPEHFKQHRLHAGLRGRLRRLQGPRRPTSDYSLLHPRVRDSLERRIPPRDEIQKLFSTSHKLDQNIARTSA</sequence>
<dbReference type="Ensembl" id="ENSNMLT00000039675.1">
    <property type="protein sequence ID" value="ENSNMLP00000035621.1"/>
    <property type="gene ID" value="ENSNMLG00000022111.1"/>
</dbReference>
<evidence type="ECO:0000313" key="1">
    <source>
        <dbReference type="Ensembl" id="ENSNMLP00000035621.1"/>
    </source>
</evidence>
<protein>
    <submittedName>
        <fullName evidence="1">Uncharacterized protein</fullName>
    </submittedName>
</protein>
<reference evidence="1" key="2">
    <citation type="submission" date="2025-09" db="UniProtKB">
        <authorList>
            <consortium name="Ensembl"/>
        </authorList>
    </citation>
    <scope>IDENTIFICATION</scope>
</reference>
<name>A0A8C6UG89_9GOBI</name>
<accession>A0A8C6UG89</accession>
<reference evidence="1" key="1">
    <citation type="submission" date="2025-08" db="UniProtKB">
        <authorList>
            <consortium name="Ensembl"/>
        </authorList>
    </citation>
    <scope>IDENTIFICATION</scope>
</reference>
<evidence type="ECO:0000313" key="2">
    <source>
        <dbReference type="Proteomes" id="UP000694523"/>
    </source>
</evidence>